<feature type="transmembrane region" description="Helical" evidence="7">
    <location>
        <begin position="32"/>
        <end position="53"/>
    </location>
</feature>
<dbReference type="STRING" id="104259.A0A0F7TEB0"/>
<gene>
    <name evidence="9" type="ORF">PMG11_01159</name>
</gene>
<proteinExistence type="inferred from homology"/>
<comment type="similarity">
    <text evidence="5">Belongs to the SAT4 family.</text>
</comment>
<feature type="domain" description="Rhodopsin" evidence="8">
    <location>
        <begin position="47"/>
        <end position="285"/>
    </location>
</feature>
<dbReference type="OrthoDB" id="5429740at2759"/>
<feature type="transmembrane region" description="Helical" evidence="7">
    <location>
        <begin position="221"/>
        <end position="241"/>
    </location>
</feature>
<name>A0A0F7TEB0_PENBI</name>
<evidence type="ECO:0000256" key="4">
    <source>
        <dbReference type="ARBA" id="ARBA00023136"/>
    </source>
</evidence>
<dbReference type="PANTHER" id="PTHR33048">
    <property type="entry name" value="PTH11-LIKE INTEGRAL MEMBRANE PROTEIN (AFU_ORTHOLOGUE AFUA_5G11245)"/>
    <property type="match status" value="1"/>
</dbReference>
<feature type="transmembrane region" description="Helical" evidence="7">
    <location>
        <begin position="107"/>
        <end position="130"/>
    </location>
</feature>
<dbReference type="Pfam" id="PF20684">
    <property type="entry name" value="Fung_rhodopsin"/>
    <property type="match status" value="1"/>
</dbReference>
<comment type="subcellular location">
    <subcellularLocation>
        <location evidence="1">Membrane</location>
        <topology evidence="1">Multi-pass membrane protein</topology>
    </subcellularLocation>
</comment>
<evidence type="ECO:0000256" key="5">
    <source>
        <dbReference type="ARBA" id="ARBA00038359"/>
    </source>
</evidence>
<evidence type="ECO:0000256" key="6">
    <source>
        <dbReference type="SAM" id="MobiDB-lite"/>
    </source>
</evidence>
<feature type="transmembrane region" description="Helical" evidence="7">
    <location>
        <begin position="187"/>
        <end position="209"/>
    </location>
</feature>
<sequence>MENLMNTPITAVLGPPPAGVDLRENRTWRDNAVVITISVIAVIIVVIRFIVRLRSQKSRPFLDEWLIAAALAPMLALLAASLAGGHYGMGKHVWLVTISAMVKMKKILFAYLFVYLFELFLIKISILAFYRRILGRNWSIRVCLFLTTGWTVGSMIALLLSSDPVAYFWTSTYDPKGGHYRYNFYDYYIGNAAANVVIDVLILLIPVPVVWRLKLRVTQKIMITSVFFIGVFVCVASIVRLHYLTYLKGTLDITWVMSNVYVWSTVEPCLGIMCACLPALQPLVQSFMKAEHLLYLRKRIRHSKRMSQVNRLRKHISNTSSSDRSHSRSGTADSFDSKPELGLRAHDDEVHLTSCVAQIESDRCRKERENLEEFLGPMFIRVEHEVEWTVDRS</sequence>
<evidence type="ECO:0000313" key="10">
    <source>
        <dbReference type="Proteomes" id="UP000042958"/>
    </source>
</evidence>
<dbReference type="PANTHER" id="PTHR33048:SF163">
    <property type="entry name" value="INTEGRAL MEMBRANE PROTEIN (AFU_ORTHOLOGUE AFUA_8G05510)"/>
    <property type="match status" value="1"/>
</dbReference>
<feature type="transmembrane region" description="Helical" evidence="7">
    <location>
        <begin position="65"/>
        <end position="87"/>
    </location>
</feature>
<dbReference type="InterPro" id="IPR052337">
    <property type="entry name" value="SAT4-like"/>
</dbReference>
<evidence type="ECO:0000313" key="9">
    <source>
        <dbReference type="EMBL" id="CEJ54870.1"/>
    </source>
</evidence>
<evidence type="ECO:0000259" key="8">
    <source>
        <dbReference type="Pfam" id="PF20684"/>
    </source>
</evidence>
<dbReference type="EMBL" id="CDHK01000001">
    <property type="protein sequence ID" value="CEJ54870.1"/>
    <property type="molecule type" value="Genomic_DNA"/>
</dbReference>
<protein>
    <recommendedName>
        <fullName evidence="8">Rhodopsin domain-containing protein</fullName>
    </recommendedName>
</protein>
<keyword evidence="2 7" id="KW-0812">Transmembrane</keyword>
<keyword evidence="10" id="KW-1185">Reference proteome</keyword>
<keyword evidence="3 7" id="KW-1133">Transmembrane helix</keyword>
<evidence type="ECO:0000256" key="1">
    <source>
        <dbReference type="ARBA" id="ARBA00004141"/>
    </source>
</evidence>
<dbReference type="InterPro" id="IPR049326">
    <property type="entry name" value="Rhodopsin_dom_fungi"/>
</dbReference>
<dbReference type="GO" id="GO:0016020">
    <property type="term" value="C:membrane"/>
    <property type="evidence" value="ECO:0007669"/>
    <property type="project" value="UniProtKB-SubCell"/>
</dbReference>
<evidence type="ECO:0000256" key="7">
    <source>
        <dbReference type="SAM" id="Phobius"/>
    </source>
</evidence>
<evidence type="ECO:0000256" key="2">
    <source>
        <dbReference type="ARBA" id="ARBA00022692"/>
    </source>
</evidence>
<organism evidence="9 10">
    <name type="scientific">Penicillium brasilianum</name>
    <dbReference type="NCBI Taxonomy" id="104259"/>
    <lineage>
        <taxon>Eukaryota</taxon>
        <taxon>Fungi</taxon>
        <taxon>Dikarya</taxon>
        <taxon>Ascomycota</taxon>
        <taxon>Pezizomycotina</taxon>
        <taxon>Eurotiomycetes</taxon>
        <taxon>Eurotiomycetidae</taxon>
        <taxon>Eurotiales</taxon>
        <taxon>Aspergillaceae</taxon>
        <taxon>Penicillium</taxon>
    </lineage>
</organism>
<evidence type="ECO:0000256" key="3">
    <source>
        <dbReference type="ARBA" id="ARBA00022989"/>
    </source>
</evidence>
<feature type="region of interest" description="Disordered" evidence="6">
    <location>
        <begin position="316"/>
        <end position="340"/>
    </location>
</feature>
<feature type="transmembrane region" description="Helical" evidence="7">
    <location>
        <begin position="142"/>
        <end position="167"/>
    </location>
</feature>
<dbReference type="Proteomes" id="UP000042958">
    <property type="component" value="Unassembled WGS sequence"/>
</dbReference>
<accession>A0A0F7TEB0</accession>
<reference evidence="10" key="1">
    <citation type="journal article" date="2015" name="Genome Announc.">
        <title>Draft genome sequence of the fungus Penicillium brasilianum MG11.</title>
        <authorList>
            <person name="Horn F."/>
            <person name="Linde J."/>
            <person name="Mattern D.J."/>
            <person name="Walther G."/>
            <person name="Guthke R."/>
            <person name="Brakhage A.A."/>
            <person name="Valiante V."/>
        </authorList>
    </citation>
    <scope>NUCLEOTIDE SEQUENCE [LARGE SCALE GENOMIC DNA]</scope>
    <source>
        <strain evidence="10">MG11</strain>
    </source>
</reference>
<keyword evidence="4 7" id="KW-0472">Membrane</keyword>
<dbReference type="AlphaFoldDB" id="A0A0F7TEB0"/>